<keyword evidence="4" id="KW-0408">Iron</keyword>
<evidence type="ECO:0000256" key="2">
    <source>
        <dbReference type="ARBA" id="ARBA00022691"/>
    </source>
</evidence>
<evidence type="ECO:0000256" key="3">
    <source>
        <dbReference type="ARBA" id="ARBA00022723"/>
    </source>
</evidence>
<dbReference type="InterPro" id="IPR007197">
    <property type="entry name" value="rSAM"/>
</dbReference>
<dbReference type="InterPro" id="IPR023885">
    <property type="entry name" value="4Fe4S-binding_SPASM_dom"/>
</dbReference>
<dbReference type="AlphaFoldDB" id="A0A0A6PL29"/>
<keyword evidence="3" id="KW-0479">Metal-binding</keyword>
<dbReference type="Gene3D" id="3.20.20.70">
    <property type="entry name" value="Aldolase class I"/>
    <property type="match status" value="1"/>
</dbReference>
<evidence type="ECO:0000256" key="4">
    <source>
        <dbReference type="ARBA" id="ARBA00023004"/>
    </source>
</evidence>
<evidence type="ECO:0000256" key="5">
    <source>
        <dbReference type="ARBA" id="ARBA00023014"/>
    </source>
</evidence>
<evidence type="ECO:0000313" key="6">
    <source>
        <dbReference type="EMBL" id="KHD06613.1"/>
    </source>
</evidence>
<dbReference type="SFLD" id="SFLDG01067">
    <property type="entry name" value="SPASM/twitch_domain_containing"/>
    <property type="match status" value="1"/>
</dbReference>
<dbReference type="SFLD" id="SFLDS00029">
    <property type="entry name" value="Radical_SAM"/>
    <property type="match status" value="1"/>
</dbReference>
<sequence>MGASSKINFGLAESKIYLGRLVQNGLVYNDERSASCKEKKHGTQKAHSFTLCAHDFCNMSCQYCYLGQLTEEKIDNQKVINTLQVTLDKLLAYGYLPFNLSFHGGEVTTLPSHTLDALFAIAKSHYAHYGEQISQLGFKVNPLHIKTNLLNFKKHEDIFKKYQISISGSVDLPLQLHDKYRRDKNGNSTLARIIANLKRLAHYPYNKKISCVVPRQHLQMVDAFIADIKFLHDDLCLDMSRFNIMFGFEFVHGTEMLSDEEQVTFYQKIKAAFMGTSLENAFKTEWFKEFTPEFCCSAMNCGNKFFLLQSNGDVYSCPRGQSSPQYRYGNVFEDEIEAIIDNGWKVIERNENRLELDDDCLQCAYISYCHAGCTFVREAAHLRKSYTCKLQKALYQDNPDKYPPFSDRQRRAYIKPFLLHNNIKKLKETYPAKQSYITSELFDDENSLSALIAKDKILSQLYSPELFFLKVDGTTYFLKSAILKTESDIELLDNQSEIILGVREDIFALACSVNNYVHIMLLRDTPVVYGDENRKKQAHIFDYSIYKNALIAQSKHGYYTFDISTIIRLHAPLYLPGVRNNLFFTTKALRAYHYEKHHKNAFYHIQAINLPFQNLEFIWKGGEYNYEFATQITQASLE</sequence>
<accession>A0A0A6PL29</accession>
<dbReference type="NCBIfam" id="TIGR04085">
    <property type="entry name" value="rSAM_more_4Fe4S"/>
    <property type="match status" value="1"/>
</dbReference>
<proteinExistence type="predicted"/>
<evidence type="ECO:0000256" key="1">
    <source>
        <dbReference type="ARBA" id="ARBA00001966"/>
    </source>
</evidence>
<dbReference type="EMBL" id="JSZA02000047">
    <property type="protein sequence ID" value="KHD06613.1"/>
    <property type="molecule type" value="Genomic_DNA"/>
</dbReference>
<dbReference type="InterPro" id="IPR058240">
    <property type="entry name" value="rSAM_sf"/>
</dbReference>
<keyword evidence="5" id="KW-0411">Iron-sulfur</keyword>
<comment type="caution">
    <text evidence="6">The sequence shown here is derived from an EMBL/GenBank/DDBJ whole genome shotgun (WGS) entry which is preliminary data.</text>
</comment>
<reference evidence="6 7" key="1">
    <citation type="journal article" date="2016" name="Front. Microbiol.">
        <title>Single-Cell (Meta-)Genomics of a Dimorphic Candidatus Thiomargarita nelsonii Reveals Genomic Plasticity.</title>
        <authorList>
            <person name="Flood B.E."/>
            <person name="Fliss P."/>
            <person name="Jones D.S."/>
            <person name="Dick G.J."/>
            <person name="Jain S."/>
            <person name="Kaster A.K."/>
            <person name="Winkel M."/>
            <person name="Mussmann M."/>
            <person name="Bailey J."/>
        </authorList>
    </citation>
    <scope>NUCLEOTIDE SEQUENCE [LARGE SCALE GENOMIC DNA]</scope>
    <source>
        <strain evidence="6">Hydrate Ridge</strain>
    </source>
</reference>
<evidence type="ECO:0008006" key="8">
    <source>
        <dbReference type="Google" id="ProtNLM"/>
    </source>
</evidence>
<organism evidence="6 7">
    <name type="scientific">Candidatus Thiomargarita nelsonii</name>
    <dbReference type="NCBI Taxonomy" id="1003181"/>
    <lineage>
        <taxon>Bacteria</taxon>
        <taxon>Pseudomonadati</taxon>
        <taxon>Pseudomonadota</taxon>
        <taxon>Gammaproteobacteria</taxon>
        <taxon>Thiotrichales</taxon>
        <taxon>Thiotrichaceae</taxon>
        <taxon>Thiomargarita</taxon>
    </lineage>
</organism>
<dbReference type="PANTHER" id="PTHR43273:SF8">
    <property type="entry name" value="RADICAL SAM DOMAIN PROTEIN"/>
    <property type="match status" value="1"/>
</dbReference>
<gene>
    <name evidence="6" type="ORF">PN36_13960</name>
</gene>
<dbReference type="InterPro" id="IPR023867">
    <property type="entry name" value="Sulphatase_maturase_rSAM"/>
</dbReference>
<keyword evidence="2" id="KW-0949">S-adenosyl-L-methionine</keyword>
<dbReference type="GO" id="GO:0046872">
    <property type="term" value="F:metal ion binding"/>
    <property type="evidence" value="ECO:0007669"/>
    <property type="project" value="UniProtKB-KW"/>
</dbReference>
<dbReference type="Proteomes" id="UP000030428">
    <property type="component" value="Unassembled WGS sequence"/>
</dbReference>
<dbReference type="InterPro" id="IPR013785">
    <property type="entry name" value="Aldolase_TIM"/>
</dbReference>
<dbReference type="GO" id="GO:0051536">
    <property type="term" value="F:iron-sulfur cluster binding"/>
    <property type="evidence" value="ECO:0007669"/>
    <property type="project" value="UniProtKB-KW"/>
</dbReference>
<comment type="cofactor">
    <cofactor evidence="1">
        <name>[4Fe-4S] cluster</name>
        <dbReference type="ChEBI" id="CHEBI:49883"/>
    </cofactor>
</comment>
<dbReference type="PANTHER" id="PTHR43273">
    <property type="entry name" value="ANAEROBIC SULFATASE-MATURATING ENZYME HOMOLOG ASLB-RELATED"/>
    <property type="match status" value="1"/>
</dbReference>
<name>A0A0A6PL29_9GAMM</name>
<dbReference type="SUPFAM" id="SSF102114">
    <property type="entry name" value="Radical SAM enzymes"/>
    <property type="match status" value="1"/>
</dbReference>
<keyword evidence="7" id="KW-1185">Reference proteome</keyword>
<dbReference type="GO" id="GO:0016491">
    <property type="term" value="F:oxidoreductase activity"/>
    <property type="evidence" value="ECO:0007669"/>
    <property type="project" value="InterPro"/>
</dbReference>
<protein>
    <recommendedName>
        <fullName evidence="8">Radical SAM core domain-containing protein</fullName>
    </recommendedName>
</protein>
<evidence type="ECO:0000313" key="7">
    <source>
        <dbReference type="Proteomes" id="UP000030428"/>
    </source>
</evidence>